<proteinExistence type="predicted"/>
<feature type="domain" description="ADAM cysteine-rich" evidence="3">
    <location>
        <begin position="8"/>
        <end position="82"/>
    </location>
</feature>
<feature type="signal peptide" evidence="2">
    <location>
        <begin position="1"/>
        <end position="15"/>
    </location>
</feature>
<organism evidence="4 5">
    <name type="scientific">Camelus dromedarius</name>
    <name type="common">Dromedary</name>
    <name type="synonym">Arabian camel</name>
    <dbReference type="NCBI Taxonomy" id="9838"/>
    <lineage>
        <taxon>Eukaryota</taxon>
        <taxon>Metazoa</taxon>
        <taxon>Chordata</taxon>
        <taxon>Craniata</taxon>
        <taxon>Vertebrata</taxon>
        <taxon>Euteleostomi</taxon>
        <taxon>Mammalia</taxon>
        <taxon>Eutheria</taxon>
        <taxon>Laurasiatheria</taxon>
        <taxon>Artiodactyla</taxon>
        <taxon>Tylopoda</taxon>
        <taxon>Camelidae</taxon>
        <taxon>Camelus</taxon>
    </lineage>
</organism>
<gene>
    <name evidence="4" type="ORF">Cadr_000026427</name>
</gene>
<evidence type="ECO:0000256" key="1">
    <source>
        <dbReference type="SAM" id="Phobius"/>
    </source>
</evidence>
<name>A0A5N4CFM6_CAMDR</name>
<dbReference type="AlphaFoldDB" id="A0A5N4CFM6"/>
<evidence type="ECO:0000313" key="4">
    <source>
        <dbReference type="EMBL" id="KAB1257759.1"/>
    </source>
</evidence>
<dbReference type="PANTHER" id="PTHR11905:SF158">
    <property type="entry name" value="DISINTEGRIN AND METALLOPROTEINASE DOMAIN-CONTAINING PROTEIN 18"/>
    <property type="match status" value="1"/>
</dbReference>
<dbReference type="GO" id="GO:0005886">
    <property type="term" value="C:plasma membrane"/>
    <property type="evidence" value="ECO:0007669"/>
    <property type="project" value="TreeGrafter"/>
</dbReference>
<comment type="caution">
    <text evidence="4">The sequence shown here is derived from an EMBL/GenBank/DDBJ whole genome shotgun (WGS) entry which is preliminary data.</text>
</comment>
<dbReference type="SMART" id="SM00608">
    <property type="entry name" value="ACR"/>
    <property type="match status" value="1"/>
</dbReference>
<dbReference type="InterPro" id="IPR006586">
    <property type="entry name" value="ADAM_Cys-rich"/>
</dbReference>
<keyword evidence="1" id="KW-0812">Transmembrane</keyword>
<reference evidence="4 5" key="1">
    <citation type="journal article" date="2019" name="Mol. Ecol. Resour.">
        <title>Improving Illumina assemblies with Hi-C and long reads: an example with the North African dromedary.</title>
        <authorList>
            <person name="Elbers J.P."/>
            <person name="Rogers M.F."/>
            <person name="Perelman P.L."/>
            <person name="Proskuryakova A.A."/>
            <person name="Serdyukova N.A."/>
            <person name="Johnson W.E."/>
            <person name="Horin P."/>
            <person name="Corander J."/>
            <person name="Murphy D."/>
            <person name="Burger P.A."/>
        </authorList>
    </citation>
    <scope>NUCLEOTIDE SEQUENCE [LARGE SCALE GENOMIC DNA]</scope>
    <source>
        <strain evidence="4">Drom800</strain>
        <tissue evidence="4">Blood</tissue>
    </source>
</reference>
<evidence type="ECO:0000313" key="5">
    <source>
        <dbReference type="Proteomes" id="UP000299084"/>
    </source>
</evidence>
<dbReference type="GO" id="GO:0007339">
    <property type="term" value="P:binding of sperm to zona pellucida"/>
    <property type="evidence" value="ECO:0007669"/>
    <property type="project" value="TreeGrafter"/>
</dbReference>
<keyword evidence="5" id="KW-1185">Reference proteome</keyword>
<keyword evidence="1" id="KW-0472">Membrane</keyword>
<keyword evidence="4" id="KW-0401">Integrin</keyword>
<sequence length="154" mass="17509">MIKTFFLFISRDVLCGKLACVWPQKNPFKTDVRSAVYLYTQGHVCITTGLSVRSGGRDYAYVADGTVCGAQMYCVNKTCKEVPLMGYNCDATEKCKGNGVNITLVKKGYKTHQSNWLTLSFYIVLPFFVFFTTMIIKRNEMRKVCNRENAEYEG</sequence>
<accession>A0A5N4CFM6</accession>
<evidence type="ECO:0000256" key="2">
    <source>
        <dbReference type="SAM" id="SignalP"/>
    </source>
</evidence>
<dbReference type="GO" id="GO:0008584">
    <property type="term" value="P:male gonad development"/>
    <property type="evidence" value="ECO:0007669"/>
    <property type="project" value="TreeGrafter"/>
</dbReference>
<dbReference type="EMBL" id="JWIN03000026">
    <property type="protein sequence ID" value="KAB1257759.1"/>
    <property type="molecule type" value="Genomic_DNA"/>
</dbReference>
<dbReference type="GO" id="GO:0007155">
    <property type="term" value="P:cell adhesion"/>
    <property type="evidence" value="ECO:0007669"/>
    <property type="project" value="TreeGrafter"/>
</dbReference>
<feature type="transmembrane region" description="Helical" evidence="1">
    <location>
        <begin position="116"/>
        <end position="136"/>
    </location>
</feature>
<dbReference type="GO" id="GO:0007229">
    <property type="term" value="P:integrin-mediated signaling pathway"/>
    <property type="evidence" value="ECO:0007669"/>
    <property type="project" value="UniProtKB-KW"/>
</dbReference>
<dbReference type="PANTHER" id="PTHR11905">
    <property type="entry name" value="ADAM A DISINTEGRIN AND METALLOPROTEASE DOMAIN"/>
    <property type="match status" value="1"/>
</dbReference>
<keyword evidence="2" id="KW-0732">Signal</keyword>
<keyword evidence="1" id="KW-1133">Transmembrane helix</keyword>
<protein>
    <submittedName>
        <fullName evidence="4">Disintegrin and metalloproteinase domain-containing protein 18</fullName>
    </submittedName>
</protein>
<dbReference type="Proteomes" id="UP000299084">
    <property type="component" value="Unassembled WGS sequence"/>
</dbReference>
<evidence type="ECO:0000259" key="3">
    <source>
        <dbReference type="SMART" id="SM00608"/>
    </source>
</evidence>
<feature type="chain" id="PRO_5024281402" evidence="2">
    <location>
        <begin position="16"/>
        <end position="154"/>
    </location>
</feature>